<name>A0A1C4Y9J1_MICVI</name>
<dbReference type="InterPro" id="IPR048031">
    <property type="entry name" value="ScyD/ScyE-like"/>
</dbReference>
<dbReference type="NCBIfam" id="NF033206">
    <property type="entry name" value="ScyE_fam"/>
    <property type="match status" value="1"/>
</dbReference>
<sequence>MVRLTLRSASAVVAVAGLVIAAAPAAATAAASKPGAEGLTVVATGLDNPRGLAVTPDGVVLVAEAGRGGQGPCIVGGQDQTFCLGATGAVTAIRGRHQERIVTGLPSLGTTNQSEVLGPHDIALTAAGPLVTIGLGTDPARRAQLGPAGALIGQAVGIGPAGARAFADLAGYEAAHNPDGDQPDSGPDSNPYGLLPYRDGAVVTDAGGNDLLRLDRHGRISTLAVFPTVPAPNPFGGPDLPMQFVPTTVAAGPDGAFYVGQLTGFPFPVGGAKVWRVVPGQAPTVAADGFTTIADIAFDRKGRLLVLEIFANGLLSGDPTGALIRVERDGSRTELARAGLVTPTGVAVARDGTIYLANKGTLVGQGEVLRLRVP</sequence>
<dbReference type="SUPFAM" id="SSF63829">
    <property type="entry name" value="Calcium-dependent phosphotriesterase"/>
    <property type="match status" value="1"/>
</dbReference>
<dbReference type="EMBL" id="LT607411">
    <property type="protein sequence ID" value="SCF17306.1"/>
    <property type="molecule type" value="Genomic_DNA"/>
</dbReference>
<evidence type="ECO:0000256" key="1">
    <source>
        <dbReference type="SAM" id="MobiDB-lite"/>
    </source>
</evidence>
<dbReference type="AlphaFoldDB" id="A0A1C4Y9J1"/>
<proteinExistence type="predicted"/>
<feature type="signal peptide" evidence="2">
    <location>
        <begin position="1"/>
        <end position="29"/>
    </location>
</feature>
<keyword evidence="4" id="KW-1185">Reference proteome</keyword>
<feature type="region of interest" description="Disordered" evidence="1">
    <location>
        <begin position="174"/>
        <end position="194"/>
    </location>
</feature>
<evidence type="ECO:0000313" key="4">
    <source>
        <dbReference type="Proteomes" id="UP000198242"/>
    </source>
</evidence>
<protein>
    <recommendedName>
        <fullName evidence="5">ScyD/ScyE family protein</fullName>
    </recommendedName>
</protein>
<dbReference type="Proteomes" id="UP000198242">
    <property type="component" value="Chromosome I"/>
</dbReference>
<reference evidence="4" key="1">
    <citation type="submission" date="2016-06" db="EMBL/GenBank/DDBJ databases">
        <authorList>
            <person name="Varghese N."/>
            <person name="Submissions Spin"/>
        </authorList>
    </citation>
    <scope>NUCLEOTIDE SEQUENCE [LARGE SCALE GENOMIC DNA]</scope>
    <source>
        <strain evidence="4">DSM 43909</strain>
    </source>
</reference>
<dbReference type="OrthoDB" id="928769at2"/>
<gene>
    <name evidence="3" type="ORF">GA0074695_3980</name>
</gene>
<keyword evidence="2" id="KW-0732">Signal</keyword>
<evidence type="ECO:0000256" key="2">
    <source>
        <dbReference type="SAM" id="SignalP"/>
    </source>
</evidence>
<dbReference type="Gene3D" id="2.120.10.30">
    <property type="entry name" value="TolB, C-terminal domain"/>
    <property type="match status" value="1"/>
</dbReference>
<dbReference type="InterPro" id="IPR011042">
    <property type="entry name" value="6-blade_b-propeller_TolB-like"/>
</dbReference>
<accession>A0A1C4Y9J1</accession>
<evidence type="ECO:0008006" key="5">
    <source>
        <dbReference type="Google" id="ProtNLM"/>
    </source>
</evidence>
<evidence type="ECO:0000313" key="3">
    <source>
        <dbReference type="EMBL" id="SCF17306.1"/>
    </source>
</evidence>
<feature type="chain" id="PRO_5008708943" description="ScyD/ScyE family protein" evidence="2">
    <location>
        <begin position="30"/>
        <end position="374"/>
    </location>
</feature>
<organism evidence="3 4">
    <name type="scientific">Micromonospora viridifaciens</name>
    <dbReference type="NCBI Taxonomy" id="1881"/>
    <lineage>
        <taxon>Bacteria</taxon>
        <taxon>Bacillati</taxon>
        <taxon>Actinomycetota</taxon>
        <taxon>Actinomycetes</taxon>
        <taxon>Micromonosporales</taxon>
        <taxon>Micromonosporaceae</taxon>
        <taxon>Micromonospora</taxon>
    </lineage>
</organism>
<dbReference type="RefSeq" id="WP_089007590.1">
    <property type="nucleotide sequence ID" value="NZ_LT607411.1"/>
</dbReference>